<protein>
    <recommendedName>
        <fullName evidence="1">RapZ C-terminal domain-containing protein</fullName>
    </recommendedName>
</protein>
<feature type="domain" description="RapZ C-terminal" evidence="1">
    <location>
        <begin position="12"/>
        <end position="65"/>
    </location>
</feature>
<dbReference type="Pfam" id="PF22740">
    <property type="entry name" value="PapZ_C"/>
    <property type="match status" value="1"/>
</dbReference>
<evidence type="ECO:0000313" key="2">
    <source>
        <dbReference type="EMBL" id="HEB13785.1"/>
    </source>
</evidence>
<sequence>MENFDEVEFITAFADFTLRMVFRRFDEAAIAINCKAGWARSVSLAEIMAEHWREFGYEVEVVHLHHDQPPPGPSDCDD</sequence>
<name>A0A7C1NST9_UNCKA</name>
<dbReference type="InterPro" id="IPR053931">
    <property type="entry name" value="RapZ_C"/>
</dbReference>
<evidence type="ECO:0000259" key="1">
    <source>
        <dbReference type="Pfam" id="PF22740"/>
    </source>
</evidence>
<organism evidence="2">
    <name type="scientific">candidate division WWE3 bacterium</name>
    <dbReference type="NCBI Taxonomy" id="2053526"/>
    <lineage>
        <taxon>Bacteria</taxon>
        <taxon>Katanobacteria</taxon>
    </lineage>
</organism>
<dbReference type="EMBL" id="DRHH01000001">
    <property type="protein sequence ID" value="HEB13785.1"/>
    <property type="molecule type" value="Genomic_DNA"/>
</dbReference>
<accession>A0A7C1NST9</accession>
<dbReference type="Proteomes" id="UP000885744">
    <property type="component" value="Unassembled WGS sequence"/>
</dbReference>
<reference evidence="2" key="1">
    <citation type="journal article" date="2020" name="mSystems">
        <title>Genome- and Community-Level Interaction Insights into Carbon Utilization and Element Cycling Functions of Hydrothermarchaeota in Hydrothermal Sediment.</title>
        <authorList>
            <person name="Zhou Z."/>
            <person name="Liu Y."/>
            <person name="Xu W."/>
            <person name="Pan J."/>
            <person name="Luo Z.H."/>
            <person name="Li M."/>
        </authorList>
    </citation>
    <scope>NUCLEOTIDE SEQUENCE [LARGE SCALE GENOMIC DNA]</scope>
    <source>
        <strain evidence="2">HyVt-365</strain>
    </source>
</reference>
<comment type="caution">
    <text evidence="2">The sequence shown here is derived from an EMBL/GenBank/DDBJ whole genome shotgun (WGS) entry which is preliminary data.</text>
</comment>
<dbReference type="AlphaFoldDB" id="A0A7C1NST9"/>
<gene>
    <name evidence="2" type="ORF">ENI09_00020</name>
</gene>
<proteinExistence type="predicted"/>